<reference evidence="2" key="1">
    <citation type="journal article" date="2023" name="Mol. Biol. Evol.">
        <title>Third-Generation Sequencing Reveals the Adaptive Role of the Epigenome in Three Deep-Sea Polychaetes.</title>
        <authorList>
            <person name="Perez M."/>
            <person name="Aroh O."/>
            <person name="Sun Y."/>
            <person name="Lan Y."/>
            <person name="Juniper S.K."/>
            <person name="Young C.R."/>
            <person name="Angers B."/>
            <person name="Qian P.Y."/>
        </authorList>
    </citation>
    <scope>NUCLEOTIDE SEQUENCE</scope>
    <source>
        <strain evidence="2">R07B-5</strain>
    </source>
</reference>
<comment type="caution">
    <text evidence="2">The sequence shown here is derived from an EMBL/GenBank/DDBJ whole genome shotgun (WGS) entry which is preliminary data.</text>
</comment>
<feature type="compositionally biased region" description="Polar residues" evidence="1">
    <location>
        <begin position="433"/>
        <end position="455"/>
    </location>
</feature>
<proteinExistence type="predicted"/>
<evidence type="ECO:0000313" key="3">
    <source>
        <dbReference type="Proteomes" id="UP001209878"/>
    </source>
</evidence>
<dbReference type="AlphaFoldDB" id="A0AAD9P421"/>
<feature type="compositionally biased region" description="Basic and acidic residues" evidence="1">
    <location>
        <begin position="249"/>
        <end position="273"/>
    </location>
</feature>
<feature type="region of interest" description="Disordered" evidence="1">
    <location>
        <begin position="18"/>
        <end position="124"/>
    </location>
</feature>
<feature type="compositionally biased region" description="Acidic residues" evidence="1">
    <location>
        <begin position="386"/>
        <end position="400"/>
    </location>
</feature>
<feature type="compositionally biased region" description="Polar residues" evidence="1">
    <location>
        <begin position="106"/>
        <end position="120"/>
    </location>
</feature>
<feature type="region of interest" description="Disordered" evidence="1">
    <location>
        <begin position="381"/>
        <end position="409"/>
    </location>
</feature>
<sequence>MGSGVSCCCGGKSVDVIATNTDARPWMKDEATGPDDETSSSTESLTPAVRTDTTVKQHPRGPMPERRGGRLRHSKSLTSSQFPNLPNLLDHGNTTKKSRGVRYDHSAQQAPRNNAFNGKNTTRDHKVDYNTSALRTPKHVAAPGASPSAAGGLSFSRYHACPDTGSALAEPQQRLTQQPAPPDTDGQAHRPTTPPNTGGHTHRLTTPPNTGGYTHGLRTPPNTGGYTHRLTTPPNTSGRTHQLSTPGRGVRDSASDQHDRRDVNGANKSRDDVAGGSHLDIRGQAATLYSKNGSLMGLVNVANSSYPSDEASSKSTGSTESEMGSSGSDETVEKRRNMYKKAEGFFLPIDSLVPPTPKKKIKKNKKKGTAFVITFNDSGIESASIEGDDGDNTPSEDESETTTHGPAAARNIHQLSDLTESSSDHVNWAVNQRQNTSHISSSSQHLEPTSGNRSKQFIVGGHTPNRSSKAGPTASRGLRTPVPVKNIEGDFGADPYGSVGQQSGSNYLRQSGSDPVSRVRGSYQAYQQARRLRSTDGKPQHSVDTSGTTTAAVGGSDTRRRAAPLADVSAYLRRSSQRPSVETRRLDAAAMKRHIDDLRFLLSHRLSQQTRTAGMTTRSNVRSKFSDALIKSCQEEIARLETDLQRTESKLTQTTSGYNCQVHLVAQHSALR</sequence>
<dbReference type="EMBL" id="JAODUO010000155">
    <property type="protein sequence ID" value="KAK2187750.1"/>
    <property type="molecule type" value="Genomic_DNA"/>
</dbReference>
<protein>
    <submittedName>
        <fullName evidence="2">Uncharacterized protein</fullName>
    </submittedName>
</protein>
<evidence type="ECO:0000256" key="1">
    <source>
        <dbReference type="SAM" id="MobiDB-lite"/>
    </source>
</evidence>
<feature type="region of interest" description="Disordered" evidence="1">
    <location>
        <begin position="304"/>
        <end position="333"/>
    </location>
</feature>
<evidence type="ECO:0000313" key="2">
    <source>
        <dbReference type="EMBL" id="KAK2187750.1"/>
    </source>
</evidence>
<feature type="compositionally biased region" description="Polar residues" evidence="1">
    <location>
        <begin position="499"/>
        <end position="514"/>
    </location>
</feature>
<feature type="compositionally biased region" description="Low complexity" evidence="1">
    <location>
        <begin position="542"/>
        <end position="556"/>
    </location>
</feature>
<accession>A0AAD9P421</accession>
<gene>
    <name evidence="2" type="ORF">NP493_155g01019</name>
</gene>
<name>A0AAD9P421_RIDPI</name>
<feature type="region of interest" description="Disordered" evidence="1">
    <location>
        <begin position="162"/>
        <end position="278"/>
    </location>
</feature>
<feature type="compositionally biased region" description="Low complexity" evidence="1">
    <location>
        <begin position="313"/>
        <end position="329"/>
    </location>
</feature>
<keyword evidence="3" id="KW-1185">Reference proteome</keyword>
<feature type="region of interest" description="Disordered" evidence="1">
    <location>
        <begin position="433"/>
        <end position="561"/>
    </location>
</feature>
<dbReference type="Proteomes" id="UP001209878">
    <property type="component" value="Unassembled WGS sequence"/>
</dbReference>
<feature type="compositionally biased region" description="Polar residues" evidence="1">
    <location>
        <begin position="220"/>
        <end position="245"/>
    </location>
</feature>
<feature type="compositionally biased region" description="Low complexity" evidence="1">
    <location>
        <begin position="189"/>
        <end position="199"/>
    </location>
</feature>
<organism evidence="2 3">
    <name type="scientific">Ridgeia piscesae</name>
    <name type="common">Tubeworm</name>
    <dbReference type="NCBI Taxonomy" id="27915"/>
    <lineage>
        <taxon>Eukaryota</taxon>
        <taxon>Metazoa</taxon>
        <taxon>Spiralia</taxon>
        <taxon>Lophotrochozoa</taxon>
        <taxon>Annelida</taxon>
        <taxon>Polychaeta</taxon>
        <taxon>Sedentaria</taxon>
        <taxon>Canalipalpata</taxon>
        <taxon>Sabellida</taxon>
        <taxon>Siboglinidae</taxon>
        <taxon>Ridgeia</taxon>
    </lineage>
</organism>